<dbReference type="AlphaFoldDB" id="A0A3E1R9T3"/>
<dbReference type="InterPro" id="IPR045584">
    <property type="entry name" value="Pilin-like"/>
</dbReference>
<keyword evidence="2" id="KW-0472">Membrane</keyword>
<protein>
    <submittedName>
        <fullName evidence="3">Type II secretion system protein G</fullName>
    </submittedName>
</protein>
<dbReference type="NCBIfam" id="TIGR02532">
    <property type="entry name" value="IV_pilin_GFxxxE"/>
    <property type="match status" value="1"/>
</dbReference>
<feature type="transmembrane region" description="Helical" evidence="2">
    <location>
        <begin position="12"/>
        <end position="33"/>
    </location>
</feature>
<dbReference type="PANTHER" id="PTHR30093">
    <property type="entry name" value="GENERAL SECRETION PATHWAY PROTEIN G"/>
    <property type="match status" value="1"/>
</dbReference>
<evidence type="ECO:0000256" key="1">
    <source>
        <dbReference type="ARBA" id="ARBA00022481"/>
    </source>
</evidence>
<dbReference type="PROSITE" id="PS00409">
    <property type="entry name" value="PROKAR_NTER_METHYL"/>
    <property type="match status" value="1"/>
</dbReference>
<dbReference type="Gene3D" id="3.30.700.10">
    <property type="entry name" value="Glycoprotein, Type 4 Pilin"/>
    <property type="match status" value="1"/>
</dbReference>
<dbReference type="Proteomes" id="UP000260665">
    <property type="component" value="Unassembled WGS sequence"/>
</dbReference>
<dbReference type="SUPFAM" id="SSF54523">
    <property type="entry name" value="Pili subunits"/>
    <property type="match status" value="1"/>
</dbReference>
<evidence type="ECO:0000313" key="3">
    <source>
        <dbReference type="EMBL" id="RFO95782.1"/>
    </source>
</evidence>
<dbReference type="GO" id="GO:0015628">
    <property type="term" value="P:protein secretion by the type II secretion system"/>
    <property type="evidence" value="ECO:0007669"/>
    <property type="project" value="InterPro"/>
</dbReference>
<keyword evidence="4" id="KW-1185">Reference proteome</keyword>
<evidence type="ECO:0000313" key="4">
    <source>
        <dbReference type="Proteomes" id="UP000260665"/>
    </source>
</evidence>
<dbReference type="InterPro" id="IPR000983">
    <property type="entry name" value="Bac_GSPG_pilin"/>
</dbReference>
<sequence length="125" mass="14142">MQPPRHSPVRRGFTLIELMVVMAIIALLLSIAAPRYFNHLDRAREAALRETLVVLRDSIDKFHGDTGRYPESLEELVSRRYLARVPVDPVSENRETWILVPPADEPGVWDVHSGAGGEAQPYADW</sequence>
<dbReference type="InterPro" id="IPR012902">
    <property type="entry name" value="N_methyl_site"/>
</dbReference>
<dbReference type="Pfam" id="PF07963">
    <property type="entry name" value="N_methyl"/>
    <property type="match status" value="1"/>
</dbReference>
<dbReference type="PANTHER" id="PTHR30093:SF47">
    <property type="entry name" value="TYPE IV PILUS NON-CORE MINOR PILIN PILE"/>
    <property type="match status" value="1"/>
</dbReference>
<proteinExistence type="predicted"/>
<dbReference type="OrthoDB" id="9795612at2"/>
<dbReference type="GO" id="GO:0015627">
    <property type="term" value="C:type II protein secretion system complex"/>
    <property type="evidence" value="ECO:0007669"/>
    <property type="project" value="InterPro"/>
</dbReference>
<dbReference type="RefSeq" id="WP_117179188.1">
    <property type="nucleotide sequence ID" value="NZ_QFZK01000012.1"/>
</dbReference>
<keyword evidence="2" id="KW-0812">Transmembrane</keyword>
<organism evidence="3 4">
    <name type="scientific">Rhodoferax lacus</name>
    <dbReference type="NCBI Taxonomy" id="2184758"/>
    <lineage>
        <taxon>Bacteria</taxon>
        <taxon>Pseudomonadati</taxon>
        <taxon>Pseudomonadota</taxon>
        <taxon>Betaproteobacteria</taxon>
        <taxon>Burkholderiales</taxon>
        <taxon>Comamonadaceae</taxon>
        <taxon>Rhodoferax</taxon>
    </lineage>
</organism>
<keyword evidence="2" id="KW-1133">Transmembrane helix</keyword>
<name>A0A3E1R9T3_9BURK</name>
<accession>A0A3E1R9T3</accession>
<evidence type="ECO:0000256" key="2">
    <source>
        <dbReference type="SAM" id="Phobius"/>
    </source>
</evidence>
<dbReference type="EMBL" id="QFZK01000012">
    <property type="protein sequence ID" value="RFO95782.1"/>
    <property type="molecule type" value="Genomic_DNA"/>
</dbReference>
<comment type="caution">
    <text evidence="3">The sequence shown here is derived from an EMBL/GenBank/DDBJ whole genome shotgun (WGS) entry which is preliminary data.</text>
</comment>
<dbReference type="PRINTS" id="PR00813">
    <property type="entry name" value="BCTERIALGSPG"/>
</dbReference>
<keyword evidence="1" id="KW-0488">Methylation</keyword>
<gene>
    <name evidence="3" type="ORF">DIC66_16475</name>
</gene>
<reference evidence="3 4" key="1">
    <citation type="submission" date="2018-05" db="EMBL/GenBank/DDBJ databases">
        <title>Rhodoferax soyangensis sp.nov., isolated from an oligotrophic freshwater lake.</title>
        <authorList>
            <person name="Park M."/>
        </authorList>
    </citation>
    <scope>NUCLEOTIDE SEQUENCE [LARGE SCALE GENOMIC DNA]</scope>
    <source>
        <strain evidence="3 4">IMCC26218</strain>
    </source>
</reference>